<feature type="transmembrane region" description="Helical" evidence="1">
    <location>
        <begin position="31"/>
        <end position="51"/>
    </location>
</feature>
<name>A0ABT1LWA5_9MYCO</name>
<feature type="transmembrane region" description="Helical" evidence="1">
    <location>
        <begin position="175"/>
        <end position="195"/>
    </location>
</feature>
<feature type="transmembrane region" description="Helical" evidence="1">
    <location>
        <begin position="109"/>
        <end position="129"/>
    </location>
</feature>
<protein>
    <recommendedName>
        <fullName evidence="4">DUF998 domain-containing protein</fullName>
    </recommendedName>
</protein>
<feature type="transmembrane region" description="Helical" evidence="1">
    <location>
        <begin position="58"/>
        <end position="74"/>
    </location>
</feature>
<gene>
    <name evidence="2" type="ORF">NM203_03105</name>
</gene>
<feature type="transmembrane region" description="Helical" evidence="1">
    <location>
        <begin position="141"/>
        <end position="163"/>
    </location>
</feature>
<accession>A0ABT1LWA5</accession>
<proteinExistence type="predicted"/>
<dbReference type="RefSeq" id="WP_255058138.1">
    <property type="nucleotide sequence ID" value="NZ_JANDBD010000001.1"/>
</dbReference>
<feature type="transmembrane region" description="Helical" evidence="1">
    <location>
        <begin position="7"/>
        <end position="25"/>
    </location>
</feature>
<sequence>MSRLQRLAPVVGLFVLAPFVGEFLLGNLTLAQFPIGTLLAPLYGGGAVLVREIARRRGGGWPMMALLACAYALIEEGTLDQLLWNPAYAGVDSFHTSTYVPMLGTSVELVQTVVALHAVWSICIPIALVETFVPGRRTTPWLGVTGLLTVSIVFVLGAAFVFWGNYAEYRFLAPAHQQVLIGTAVVGLVVAAFSVRSRTPTGDGGRAPSPWILGTAALVTTSAYWMASGLSTAGWGEWIGVALWSLIVAVIVPMVLRWSRSPDWGSRHRFSLAAGATLTYVWLAFPVVPAGGGSVVVDLMSNAVFGAAAVVVLLLASRAAARSDRALMAEQR</sequence>
<feature type="transmembrane region" description="Helical" evidence="1">
    <location>
        <begin position="207"/>
        <end position="226"/>
    </location>
</feature>
<keyword evidence="1" id="KW-1133">Transmembrane helix</keyword>
<evidence type="ECO:0000313" key="2">
    <source>
        <dbReference type="EMBL" id="MCP9271171.1"/>
    </source>
</evidence>
<dbReference type="Proteomes" id="UP001651690">
    <property type="component" value="Unassembled WGS sequence"/>
</dbReference>
<comment type="caution">
    <text evidence="2">The sequence shown here is derived from an EMBL/GenBank/DDBJ whole genome shotgun (WGS) entry which is preliminary data.</text>
</comment>
<feature type="transmembrane region" description="Helical" evidence="1">
    <location>
        <begin position="238"/>
        <end position="258"/>
    </location>
</feature>
<keyword evidence="1" id="KW-0472">Membrane</keyword>
<evidence type="ECO:0008006" key="4">
    <source>
        <dbReference type="Google" id="ProtNLM"/>
    </source>
</evidence>
<reference evidence="2 3" key="1">
    <citation type="submission" date="2022-06" db="EMBL/GenBank/DDBJ databases">
        <title>Mycolicibacterium sp. CAU 1645 isolated from seawater.</title>
        <authorList>
            <person name="Kim W."/>
        </authorList>
    </citation>
    <scope>NUCLEOTIDE SEQUENCE [LARGE SCALE GENOMIC DNA]</scope>
    <source>
        <strain evidence="2 3">CAU 1645</strain>
    </source>
</reference>
<feature type="transmembrane region" description="Helical" evidence="1">
    <location>
        <begin position="270"/>
        <end position="288"/>
    </location>
</feature>
<feature type="transmembrane region" description="Helical" evidence="1">
    <location>
        <begin position="300"/>
        <end position="321"/>
    </location>
</feature>
<organism evidence="2 3">
    <name type="scientific">Mycolicibacterium arenosum</name>
    <dbReference type="NCBI Taxonomy" id="2952157"/>
    <lineage>
        <taxon>Bacteria</taxon>
        <taxon>Bacillati</taxon>
        <taxon>Actinomycetota</taxon>
        <taxon>Actinomycetes</taxon>
        <taxon>Mycobacteriales</taxon>
        <taxon>Mycobacteriaceae</taxon>
        <taxon>Mycolicibacterium</taxon>
    </lineage>
</organism>
<keyword evidence="3" id="KW-1185">Reference proteome</keyword>
<evidence type="ECO:0000313" key="3">
    <source>
        <dbReference type="Proteomes" id="UP001651690"/>
    </source>
</evidence>
<keyword evidence="1" id="KW-0812">Transmembrane</keyword>
<evidence type="ECO:0000256" key="1">
    <source>
        <dbReference type="SAM" id="Phobius"/>
    </source>
</evidence>
<dbReference type="EMBL" id="JANDBD010000001">
    <property type="protein sequence ID" value="MCP9271171.1"/>
    <property type="molecule type" value="Genomic_DNA"/>
</dbReference>